<evidence type="ECO:0000256" key="2">
    <source>
        <dbReference type="ARBA" id="ARBA00022475"/>
    </source>
</evidence>
<feature type="transmembrane region" description="Helical" evidence="7">
    <location>
        <begin position="290"/>
        <end position="310"/>
    </location>
</feature>
<evidence type="ECO:0000313" key="8">
    <source>
        <dbReference type="EMBL" id="GGZ56293.1"/>
    </source>
</evidence>
<sequence length="327" mass="34565">MSELPLLIAVACVSAVGTWLARAYALRRRLVDEPGERRSHTVATPRGGGAGPVVAIVGALLVMSAHRTAYAGAALAIAAVAAIGSWDDHRPLPARWRLLVHVAAGLMLAAAMFGPSGNAVAIVGTVAAVAVLVNVWNFMDGINGIAASQAALVAATAACLSAPPSVAALAVAVACLAFLPFNFPKARIFLGDVGSGALGVALALLWSDFYRTASWNAAVLLLPLSAFLVDAGLTLSRRVLRREKWWEPHTQHLYQALARRHGHTRVTLGYLIWTGAAGLLSLGLPIGRPLFTAGVVAAWYTTATLMWLRLRRRPAEGCDRPRREKDL</sequence>
<reference evidence="9" key="1">
    <citation type="journal article" date="2019" name="Int. J. Syst. Evol. Microbiol.">
        <title>The Global Catalogue of Microorganisms (GCM) 10K type strain sequencing project: providing services to taxonomists for standard genome sequencing and annotation.</title>
        <authorList>
            <consortium name="The Broad Institute Genomics Platform"/>
            <consortium name="The Broad Institute Genome Sequencing Center for Infectious Disease"/>
            <person name="Wu L."/>
            <person name="Ma J."/>
        </authorList>
    </citation>
    <scope>NUCLEOTIDE SEQUENCE [LARGE SCALE GENOMIC DNA]</scope>
    <source>
        <strain evidence="9">KCTC 22558</strain>
    </source>
</reference>
<evidence type="ECO:0000256" key="1">
    <source>
        <dbReference type="ARBA" id="ARBA00004651"/>
    </source>
</evidence>
<evidence type="ECO:0000256" key="4">
    <source>
        <dbReference type="ARBA" id="ARBA00022692"/>
    </source>
</evidence>
<gene>
    <name evidence="8" type="primary">rfb303</name>
    <name evidence="8" type="ORF">GCM10008101_07140</name>
</gene>
<name>A0ABQ3BV29_9GAMM</name>
<comment type="subcellular location">
    <subcellularLocation>
        <location evidence="1">Cell membrane</location>
        <topology evidence="1">Multi-pass membrane protein</topology>
    </subcellularLocation>
</comment>
<evidence type="ECO:0000256" key="5">
    <source>
        <dbReference type="ARBA" id="ARBA00022989"/>
    </source>
</evidence>
<keyword evidence="2" id="KW-1003">Cell membrane</keyword>
<evidence type="ECO:0000313" key="9">
    <source>
        <dbReference type="Proteomes" id="UP000643403"/>
    </source>
</evidence>
<keyword evidence="3" id="KW-0808">Transferase</keyword>
<feature type="transmembrane region" description="Helical" evidence="7">
    <location>
        <begin position="188"/>
        <end position="207"/>
    </location>
</feature>
<evidence type="ECO:0000256" key="3">
    <source>
        <dbReference type="ARBA" id="ARBA00022679"/>
    </source>
</evidence>
<feature type="transmembrane region" description="Helical" evidence="7">
    <location>
        <begin position="70"/>
        <end position="86"/>
    </location>
</feature>
<keyword evidence="9" id="KW-1185">Reference proteome</keyword>
<feature type="transmembrane region" description="Helical" evidence="7">
    <location>
        <begin position="151"/>
        <end position="181"/>
    </location>
</feature>
<keyword evidence="4 7" id="KW-0812">Transmembrane</keyword>
<organism evidence="8 9">
    <name type="scientific">Cognatilysobacter xinjiangensis</name>
    <dbReference type="NCBI Taxonomy" id="546892"/>
    <lineage>
        <taxon>Bacteria</taxon>
        <taxon>Pseudomonadati</taxon>
        <taxon>Pseudomonadota</taxon>
        <taxon>Gammaproteobacteria</taxon>
        <taxon>Lysobacterales</taxon>
        <taxon>Lysobacteraceae</taxon>
        <taxon>Cognatilysobacter</taxon>
    </lineage>
</organism>
<dbReference type="InterPro" id="IPR000715">
    <property type="entry name" value="Glycosyl_transferase_4"/>
</dbReference>
<keyword evidence="5 7" id="KW-1133">Transmembrane helix</keyword>
<feature type="transmembrane region" description="Helical" evidence="7">
    <location>
        <begin position="266"/>
        <end position="284"/>
    </location>
</feature>
<dbReference type="Proteomes" id="UP000643403">
    <property type="component" value="Unassembled WGS sequence"/>
</dbReference>
<dbReference type="Pfam" id="PF00953">
    <property type="entry name" value="Glycos_transf_4"/>
    <property type="match status" value="1"/>
</dbReference>
<dbReference type="EMBL" id="BMXY01000001">
    <property type="protein sequence ID" value="GGZ56293.1"/>
    <property type="molecule type" value="Genomic_DNA"/>
</dbReference>
<feature type="transmembrane region" description="Helical" evidence="7">
    <location>
        <begin position="119"/>
        <end position="139"/>
    </location>
</feature>
<accession>A0ABQ3BV29</accession>
<evidence type="ECO:0000256" key="6">
    <source>
        <dbReference type="ARBA" id="ARBA00023136"/>
    </source>
</evidence>
<evidence type="ECO:0000256" key="7">
    <source>
        <dbReference type="SAM" id="Phobius"/>
    </source>
</evidence>
<dbReference type="PANTHER" id="PTHR22926:SF3">
    <property type="entry name" value="UNDECAPRENYL-PHOSPHATE ALPHA-N-ACETYLGLUCOSAMINYL 1-PHOSPHATE TRANSFERASE"/>
    <property type="match status" value="1"/>
</dbReference>
<comment type="caution">
    <text evidence="8">The sequence shown here is derived from an EMBL/GenBank/DDBJ whole genome shotgun (WGS) entry which is preliminary data.</text>
</comment>
<keyword evidence="6 7" id="KW-0472">Membrane</keyword>
<feature type="transmembrane region" description="Helical" evidence="7">
    <location>
        <begin position="47"/>
        <end position="63"/>
    </location>
</feature>
<proteinExistence type="predicted"/>
<protein>
    <submittedName>
        <fullName evidence="8">LPS biosynthesis protein</fullName>
    </submittedName>
</protein>
<feature type="transmembrane region" description="Helical" evidence="7">
    <location>
        <begin position="98"/>
        <end position="114"/>
    </location>
</feature>
<dbReference type="PANTHER" id="PTHR22926">
    <property type="entry name" value="PHOSPHO-N-ACETYLMURAMOYL-PENTAPEPTIDE-TRANSFERASE"/>
    <property type="match status" value="1"/>
</dbReference>
<dbReference type="RefSeq" id="WP_189446992.1">
    <property type="nucleotide sequence ID" value="NZ_BMXY01000001.1"/>
</dbReference>